<dbReference type="GO" id="GO:0009318">
    <property type="term" value="C:exodeoxyribonuclease VII complex"/>
    <property type="evidence" value="ECO:0007669"/>
    <property type="project" value="UniProtKB-UniRule"/>
</dbReference>
<dbReference type="EMBL" id="FQZS01000011">
    <property type="protein sequence ID" value="SHI92950.1"/>
    <property type="molecule type" value="Genomic_DNA"/>
</dbReference>
<dbReference type="Pfam" id="PF02601">
    <property type="entry name" value="Exonuc_VII_L"/>
    <property type="match status" value="1"/>
</dbReference>
<gene>
    <name evidence="5" type="primary">xseA</name>
    <name evidence="10" type="ORF">SAMN02745176_01829</name>
</gene>
<keyword evidence="1 5" id="KW-0963">Cytoplasm</keyword>
<dbReference type="HAMAP" id="MF_00378">
    <property type="entry name" value="Exonuc_7_L"/>
    <property type="match status" value="1"/>
</dbReference>
<proteinExistence type="inferred from homology"/>
<dbReference type="NCBIfam" id="TIGR00237">
    <property type="entry name" value="xseA"/>
    <property type="match status" value="1"/>
</dbReference>
<dbReference type="AlphaFoldDB" id="A0A1M6F5K1"/>
<evidence type="ECO:0000256" key="2">
    <source>
        <dbReference type="ARBA" id="ARBA00022722"/>
    </source>
</evidence>
<feature type="coiled-coil region" evidence="7">
    <location>
        <begin position="316"/>
        <end position="343"/>
    </location>
</feature>
<dbReference type="InterPro" id="IPR003753">
    <property type="entry name" value="Exonuc_VII_L"/>
</dbReference>
<evidence type="ECO:0000313" key="10">
    <source>
        <dbReference type="EMBL" id="SHI92950.1"/>
    </source>
</evidence>
<evidence type="ECO:0000256" key="6">
    <source>
        <dbReference type="RuleBase" id="RU004355"/>
    </source>
</evidence>
<evidence type="ECO:0000256" key="5">
    <source>
        <dbReference type="HAMAP-Rule" id="MF_00378"/>
    </source>
</evidence>
<comment type="catalytic activity">
    <reaction evidence="5 6">
        <text>Exonucleolytic cleavage in either 5'- to 3'- or 3'- to 5'-direction to yield nucleoside 5'-phosphates.</text>
        <dbReference type="EC" id="3.1.11.6"/>
    </reaction>
</comment>
<dbReference type="STRING" id="1122184.SAMN02745176_01829"/>
<keyword evidence="7" id="KW-0175">Coiled coil</keyword>
<evidence type="ECO:0000259" key="9">
    <source>
        <dbReference type="Pfam" id="PF13742"/>
    </source>
</evidence>
<dbReference type="PANTHER" id="PTHR30008">
    <property type="entry name" value="EXODEOXYRIBONUCLEASE 7 LARGE SUBUNIT"/>
    <property type="match status" value="1"/>
</dbReference>
<accession>A0A1M6F5K1</accession>
<evidence type="ECO:0000256" key="4">
    <source>
        <dbReference type="ARBA" id="ARBA00022839"/>
    </source>
</evidence>
<dbReference type="RefSeq" id="WP_073025904.1">
    <property type="nucleotide sequence ID" value="NZ_FQZS01000011.1"/>
</dbReference>
<dbReference type="GO" id="GO:0006308">
    <property type="term" value="P:DNA catabolic process"/>
    <property type="evidence" value="ECO:0007669"/>
    <property type="project" value="UniProtKB-UniRule"/>
</dbReference>
<comment type="subcellular location">
    <subcellularLocation>
        <location evidence="5 6">Cytoplasm</location>
    </subcellularLocation>
</comment>
<dbReference type="InterPro" id="IPR020579">
    <property type="entry name" value="Exonuc_VII_lsu_C"/>
</dbReference>
<dbReference type="Proteomes" id="UP000184442">
    <property type="component" value="Unassembled WGS sequence"/>
</dbReference>
<dbReference type="InterPro" id="IPR025824">
    <property type="entry name" value="OB-fold_nuc-bd_dom"/>
</dbReference>
<comment type="function">
    <text evidence="5">Bidirectionally degrades single-stranded DNA into large acid-insoluble oligonucleotides, which are then degraded further into small acid-soluble oligonucleotides.</text>
</comment>
<reference evidence="10 11" key="1">
    <citation type="submission" date="2016-11" db="EMBL/GenBank/DDBJ databases">
        <authorList>
            <person name="Jaros S."/>
            <person name="Januszkiewicz K."/>
            <person name="Wedrychowicz H."/>
        </authorList>
    </citation>
    <scope>NUCLEOTIDE SEQUENCE [LARGE SCALE GENOMIC DNA]</scope>
    <source>
        <strain evidence="10 11">DSM 19022</strain>
    </source>
</reference>
<name>A0A1M6F5K1_9FIRM</name>
<feature type="domain" description="Exonuclease VII large subunit C-terminal" evidence="8">
    <location>
        <begin position="130"/>
        <end position="345"/>
    </location>
</feature>
<evidence type="ECO:0000256" key="7">
    <source>
        <dbReference type="SAM" id="Coils"/>
    </source>
</evidence>
<evidence type="ECO:0000256" key="1">
    <source>
        <dbReference type="ARBA" id="ARBA00022490"/>
    </source>
</evidence>
<dbReference type="Pfam" id="PF13742">
    <property type="entry name" value="tRNA_anti_2"/>
    <property type="match status" value="1"/>
</dbReference>
<feature type="domain" description="OB-fold nucleic acid binding" evidence="9">
    <location>
        <begin position="12"/>
        <end position="106"/>
    </location>
</feature>
<dbReference type="OrthoDB" id="9802795at2"/>
<comment type="similarity">
    <text evidence="5 6">Belongs to the XseA family.</text>
</comment>
<keyword evidence="4 5" id="KW-0269">Exonuclease</keyword>
<protein>
    <recommendedName>
        <fullName evidence="5">Exodeoxyribonuclease 7 large subunit</fullName>
        <ecNumber evidence="5">3.1.11.6</ecNumber>
    </recommendedName>
    <alternativeName>
        <fullName evidence="5">Exodeoxyribonuclease VII large subunit</fullName>
        <shortName evidence="5">Exonuclease VII large subunit</shortName>
    </alternativeName>
</protein>
<keyword evidence="3 5" id="KW-0378">Hydrolase</keyword>
<dbReference type="GO" id="GO:0003676">
    <property type="term" value="F:nucleic acid binding"/>
    <property type="evidence" value="ECO:0007669"/>
    <property type="project" value="InterPro"/>
</dbReference>
<dbReference type="CDD" id="cd04489">
    <property type="entry name" value="ExoVII_LU_OBF"/>
    <property type="match status" value="1"/>
</dbReference>
<evidence type="ECO:0000256" key="3">
    <source>
        <dbReference type="ARBA" id="ARBA00022801"/>
    </source>
</evidence>
<dbReference type="PANTHER" id="PTHR30008:SF0">
    <property type="entry name" value="EXODEOXYRIBONUCLEASE 7 LARGE SUBUNIT"/>
    <property type="match status" value="1"/>
</dbReference>
<organism evidence="10 11">
    <name type="scientific">Lutispora thermophila DSM 19022</name>
    <dbReference type="NCBI Taxonomy" id="1122184"/>
    <lineage>
        <taxon>Bacteria</taxon>
        <taxon>Bacillati</taxon>
        <taxon>Bacillota</taxon>
        <taxon>Clostridia</taxon>
        <taxon>Lutisporales</taxon>
        <taxon>Lutisporaceae</taxon>
        <taxon>Lutispora</taxon>
    </lineage>
</organism>
<dbReference type="GO" id="GO:0008855">
    <property type="term" value="F:exodeoxyribonuclease VII activity"/>
    <property type="evidence" value="ECO:0007669"/>
    <property type="project" value="UniProtKB-UniRule"/>
</dbReference>
<comment type="subunit">
    <text evidence="5">Heterooligomer composed of large and small subunits.</text>
</comment>
<sequence>MPKSILEDVKVFSVTEVNLYIRKIIEKDILLSHLYIKGEISNFKIHTSGHAYFSLKDTESVIKCVMFKSSLNKVKFVPENGMQVIVRGYVSIYERDGQCQLYAENIIADGAGELYKTYEQLKNRLAKEGLFDEKHKKTLPLLPKRVGIVTSPTGAAIKDIISIGKRRNPNIDIYLYPALVQGEKAPFEIAEGIKCFNQQDKVDVIIIGRGGGSIEELWCFNDEIVARAIFESHIPVVSAVGHETDFTIADFVADVRAATPSAAAELVFPDKQQLISYINKLNSHLYSSMVNYIKDKRILVNRLTSSGSFRYTETKILNYRQSLENTKQNLERLMRNIIEKHRNNLFIFNEKLNILNPASYLNKGYAYIVNKNTGELINTIKKIANDDILNIHLKDGCASTVVISINEGDNNE</sequence>
<keyword evidence="2 5" id="KW-0540">Nuclease</keyword>
<evidence type="ECO:0000313" key="11">
    <source>
        <dbReference type="Proteomes" id="UP000184442"/>
    </source>
</evidence>
<evidence type="ECO:0000259" key="8">
    <source>
        <dbReference type="Pfam" id="PF02601"/>
    </source>
</evidence>
<keyword evidence="11" id="KW-1185">Reference proteome</keyword>
<dbReference type="EC" id="3.1.11.6" evidence="5"/>
<dbReference type="GO" id="GO:0005737">
    <property type="term" value="C:cytoplasm"/>
    <property type="evidence" value="ECO:0007669"/>
    <property type="project" value="UniProtKB-SubCell"/>
</dbReference>